<feature type="transmembrane region" description="Helical" evidence="10">
    <location>
        <begin position="51"/>
        <end position="70"/>
    </location>
</feature>
<dbReference type="SMART" id="SM00382">
    <property type="entry name" value="AAA"/>
    <property type="match status" value="1"/>
</dbReference>
<dbReference type="GO" id="GO:0034040">
    <property type="term" value="F:ATPase-coupled lipid transmembrane transporter activity"/>
    <property type="evidence" value="ECO:0007669"/>
    <property type="project" value="TreeGrafter"/>
</dbReference>
<dbReference type="Gene3D" id="3.40.50.300">
    <property type="entry name" value="P-loop containing nucleotide triphosphate hydrolases"/>
    <property type="match status" value="1"/>
</dbReference>
<protein>
    <submittedName>
        <fullName evidence="13">ABC transporter ATP-binding protein</fullName>
    </submittedName>
</protein>
<evidence type="ECO:0000256" key="4">
    <source>
        <dbReference type="ARBA" id="ARBA00022741"/>
    </source>
</evidence>
<dbReference type="GO" id="GO:0005524">
    <property type="term" value="F:ATP binding"/>
    <property type="evidence" value="ECO:0007669"/>
    <property type="project" value="UniProtKB-KW"/>
</dbReference>
<reference evidence="14" key="2">
    <citation type="submission" date="2015-05" db="EMBL/GenBank/DDBJ databases">
        <title>Complete genome sequence of Corynebacterium uterequi DSM 45634, isolated from the uterus of a maiden mare.</title>
        <authorList>
            <person name="Ruckert C."/>
            <person name="Albersmeier A."/>
            <person name="Winkler A."/>
            <person name="Tauch A."/>
        </authorList>
    </citation>
    <scope>NUCLEOTIDE SEQUENCE [LARGE SCALE GENOMIC DNA]</scope>
    <source>
        <strain evidence="14">DSM 45634</strain>
    </source>
</reference>
<keyword evidence="14" id="KW-1185">Reference proteome</keyword>
<dbReference type="Proteomes" id="UP000035548">
    <property type="component" value="Chromosome"/>
</dbReference>
<evidence type="ECO:0000256" key="2">
    <source>
        <dbReference type="ARBA" id="ARBA00022519"/>
    </source>
</evidence>
<evidence type="ECO:0000313" key="14">
    <source>
        <dbReference type="Proteomes" id="UP000035548"/>
    </source>
</evidence>
<comment type="similarity">
    <text evidence="9">Belongs to the ABC transporter superfamily. Siderophore-Fe(3+) uptake transporter (SIUT) (TC 3.A.1.21) family.</text>
</comment>
<evidence type="ECO:0000256" key="8">
    <source>
        <dbReference type="ARBA" id="ARBA00023136"/>
    </source>
</evidence>
<evidence type="ECO:0000313" key="13">
    <source>
        <dbReference type="EMBL" id="AKK12008.1"/>
    </source>
</evidence>
<feature type="transmembrane region" description="Helical" evidence="10">
    <location>
        <begin position="239"/>
        <end position="262"/>
    </location>
</feature>
<dbReference type="InterPro" id="IPR003439">
    <property type="entry name" value="ABC_transporter-like_ATP-bd"/>
</dbReference>
<dbReference type="AlphaFoldDB" id="A0A0G3HJ76"/>
<feature type="transmembrane region" description="Helical" evidence="10">
    <location>
        <begin position="274"/>
        <end position="297"/>
    </location>
</feature>
<evidence type="ECO:0000256" key="9">
    <source>
        <dbReference type="ARBA" id="ARBA00023455"/>
    </source>
</evidence>
<evidence type="ECO:0000259" key="11">
    <source>
        <dbReference type="PROSITE" id="PS50893"/>
    </source>
</evidence>
<comment type="subcellular location">
    <subcellularLocation>
        <location evidence="1">Cell inner membrane</location>
        <topology evidence="1">Multi-pass membrane protein</topology>
    </subcellularLocation>
</comment>
<dbReference type="SUPFAM" id="SSF52540">
    <property type="entry name" value="P-loop containing nucleoside triphosphate hydrolases"/>
    <property type="match status" value="1"/>
</dbReference>
<dbReference type="InterPro" id="IPR027417">
    <property type="entry name" value="P-loop_NTPase"/>
</dbReference>
<dbReference type="PROSITE" id="PS50893">
    <property type="entry name" value="ABC_TRANSPORTER_2"/>
    <property type="match status" value="1"/>
</dbReference>
<reference evidence="13 14" key="1">
    <citation type="journal article" date="2015" name="Genome Announc.">
        <title>Virulence Factor Genes Detected in the Complete Genome Sequence of Corynebacterium uterequi DSM 45634, Isolated from the Uterus of a Maiden Mare.</title>
        <authorList>
            <person name="Ruckert C."/>
            <person name="Kriete M."/>
            <person name="Jaenicke S."/>
            <person name="Winkler A."/>
            <person name="Tauch A."/>
        </authorList>
    </citation>
    <scope>NUCLEOTIDE SEQUENCE [LARGE SCALE GENOMIC DNA]</scope>
    <source>
        <strain evidence="13 14">DSM 45634</strain>
    </source>
</reference>
<gene>
    <name evidence="13" type="ORF">CUTER_10205</name>
</gene>
<dbReference type="OrthoDB" id="9806127at2"/>
<sequence length="555" mass="57215">MTASVPGAGSAVDAASIRATAITALIHLGYAVATAFSLISAAGVLRDDGRVAAAAWAVGAAIVAAGFSAAEVIHGGRAARANEARLRRRILLALFRQQQSPLSDGQASAGDVVSLATDNAERLMDFRHTYLGGALASLVVPFGVAAVVGVAVSPTVGVGLAVGFAAVPLIVGGFSRAFRSVSGNSRRERARLTVNYLDALRNLTPIRLFGAGRRTEERLAAAGEANRRAIMRLLASNQLIIIVLDGAFSLLLVCLTAGLLAREVATGAVTPAEALAVLLCLILVIEPLSQVAGFFYVGMGGLAAQRGINRYLATAPATPAAPSTVAPSTASSGTVALRHATYTYPGEDTAVLDGVDLDVAAGEKVALVGRSGAGKSTVVNLVRGGLRPTAPGQVFVDGVDVANLDSSAVRRLSAVVAQRTWLFHGTIADNLRIADPDATEEHMWDALRRAHLAEDVAAFADGLDSDVGERGSLLSGGQAQRLSLARAFLSGRRLLLLDEPTSQVDAASEEQIIAALNDTHDLSVLVVTHRPAVAEAADRVVELSHGRTTPPEASA</sequence>
<dbReference type="InterPro" id="IPR036640">
    <property type="entry name" value="ABC1_TM_sf"/>
</dbReference>
<dbReference type="GO" id="GO:0016887">
    <property type="term" value="F:ATP hydrolysis activity"/>
    <property type="evidence" value="ECO:0007669"/>
    <property type="project" value="InterPro"/>
</dbReference>
<accession>A0A0G3HJ76</accession>
<evidence type="ECO:0000256" key="5">
    <source>
        <dbReference type="ARBA" id="ARBA00022840"/>
    </source>
</evidence>
<dbReference type="Pfam" id="PF00664">
    <property type="entry name" value="ABC_membrane"/>
    <property type="match status" value="1"/>
</dbReference>
<keyword evidence="8 10" id="KW-0472">Membrane</keyword>
<dbReference type="InterPro" id="IPR017871">
    <property type="entry name" value="ABC_transporter-like_CS"/>
</dbReference>
<dbReference type="InterPro" id="IPR003593">
    <property type="entry name" value="AAA+_ATPase"/>
</dbReference>
<dbReference type="Gene3D" id="1.20.1560.10">
    <property type="entry name" value="ABC transporter type 1, transmembrane domain"/>
    <property type="match status" value="1"/>
</dbReference>
<dbReference type="GO" id="GO:0140359">
    <property type="term" value="F:ABC-type transporter activity"/>
    <property type="evidence" value="ECO:0007669"/>
    <property type="project" value="InterPro"/>
</dbReference>
<dbReference type="EMBL" id="CP011546">
    <property type="protein sequence ID" value="AKK12008.1"/>
    <property type="molecule type" value="Genomic_DNA"/>
</dbReference>
<dbReference type="RefSeq" id="WP_047260304.1">
    <property type="nucleotide sequence ID" value="NZ_CP011546.1"/>
</dbReference>
<dbReference type="InterPro" id="IPR039421">
    <property type="entry name" value="Type_1_exporter"/>
</dbReference>
<keyword evidence="6" id="KW-1278">Translocase</keyword>
<keyword evidence="7 10" id="KW-1133">Transmembrane helix</keyword>
<dbReference type="SUPFAM" id="SSF90123">
    <property type="entry name" value="ABC transporter transmembrane region"/>
    <property type="match status" value="1"/>
</dbReference>
<feature type="transmembrane region" description="Helical" evidence="10">
    <location>
        <begin position="158"/>
        <end position="178"/>
    </location>
</feature>
<feature type="domain" description="ABC transporter" evidence="11">
    <location>
        <begin position="335"/>
        <end position="555"/>
    </location>
</feature>
<dbReference type="PANTHER" id="PTHR24221:SF654">
    <property type="entry name" value="ATP-BINDING CASSETTE SUB-FAMILY B MEMBER 6"/>
    <property type="match status" value="1"/>
</dbReference>
<keyword evidence="4" id="KW-0547">Nucleotide-binding</keyword>
<evidence type="ECO:0000259" key="12">
    <source>
        <dbReference type="PROSITE" id="PS50929"/>
    </source>
</evidence>
<evidence type="ECO:0000256" key="1">
    <source>
        <dbReference type="ARBA" id="ARBA00004429"/>
    </source>
</evidence>
<keyword evidence="2" id="KW-1003">Cell membrane</keyword>
<evidence type="ECO:0000256" key="10">
    <source>
        <dbReference type="SAM" id="Phobius"/>
    </source>
</evidence>
<dbReference type="PANTHER" id="PTHR24221">
    <property type="entry name" value="ATP-BINDING CASSETTE SUB-FAMILY B"/>
    <property type="match status" value="1"/>
</dbReference>
<dbReference type="GO" id="GO:0005886">
    <property type="term" value="C:plasma membrane"/>
    <property type="evidence" value="ECO:0007669"/>
    <property type="project" value="UniProtKB-SubCell"/>
</dbReference>
<keyword evidence="5 13" id="KW-0067">ATP-binding</keyword>
<dbReference type="PATRIC" id="fig|1072256.5.peg.2009"/>
<feature type="domain" description="ABC transmembrane type-1" evidence="12">
    <location>
        <begin position="28"/>
        <end position="300"/>
    </location>
</feature>
<dbReference type="STRING" id="1072256.CUTER_10205"/>
<name>A0A0G3HJ76_9CORY</name>
<proteinExistence type="inferred from homology"/>
<keyword evidence="2" id="KW-0997">Cell inner membrane</keyword>
<evidence type="ECO:0000256" key="7">
    <source>
        <dbReference type="ARBA" id="ARBA00022989"/>
    </source>
</evidence>
<feature type="transmembrane region" description="Helical" evidence="10">
    <location>
        <begin position="24"/>
        <end position="45"/>
    </location>
</feature>
<feature type="transmembrane region" description="Helical" evidence="10">
    <location>
        <begin position="130"/>
        <end position="152"/>
    </location>
</feature>
<dbReference type="PROSITE" id="PS00211">
    <property type="entry name" value="ABC_TRANSPORTER_1"/>
    <property type="match status" value="1"/>
</dbReference>
<dbReference type="InterPro" id="IPR011527">
    <property type="entry name" value="ABC1_TM_dom"/>
</dbReference>
<dbReference type="Pfam" id="PF00005">
    <property type="entry name" value="ABC_tran"/>
    <property type="match status" value="1"/>
</dbReference>
<dbReference type="PROSITE" id="PS50929">
    <property type="entry name" value="ABC_TM1F"/>
    <property type="match status" value="1"/>
</dbReference>
<evidence type="ECO:0000256" key="6">
    <source>
        <dbReference type="ARBA" id="ARBA00022967"/>
    </source>
</evidence>
<dbReference type="KEGG" id="cut:CUTER_10205"/>
<organism evidence="13 14">
    <name type="scientific">Corynebacterium uterequi</name>
    <dbReference type="NCBI Taxonomy" id="1072256"/>
    <lineage>
        <taxon>Bacteria</taxon>
        <taxon>Bacillati</taxon>
        <taxon>Actinomycetota</taxon>
        <taxon>Actinomycetes</taxon>
        <taxon>Mycobacteriales</taxon>
        <taxon>Corynebacteriaceae</taxon>
        <taxon>Corynebacterium</taxon>
    </lineage>
</organism>
<evidence type="ECO:0000256" key="3">
    <source>
        <dbReference type="ARBA" id="ARBA00022692"/>
    </source>
</evidence>
<keyword evidence="3 10" id="KW-0812">Transmembrane</keyword>